<comment type="caution">
    <text evidence="8">The sequence shown here is derived from an EMBL/GenBank/DDBJ whole genome shotgun (WGS) entry which is preliminary data.</text>
</comment>
<keyword evidence="5 6" id="KW-0472">Membrane</keyword>
<accession>A0A929WV24</accession>
<keyword evidence="4 6" id="KW-1133">Transmembrane helix</keyword>
<evidence type="ECO:0000313" key="8">
    <source>
        <dbReference type="EMBL" id="MBF0967405.1"/>
    </source>
</evidence>
<reference evidence="8" key="1">
    <citation type="submission" date="2020-04" db="EMBL/GenBank/DDBJ databases">
        <title>Deep metagenomics examines the oral microbiome during advanced dental caries in children, revealing novel taxa and co-occurrences with host molecules.</title>
        <authorList>
            <person name="Baker J.L."/>
            <person name="Morton J.T."/>
            <person name="Dinis M."/>
            <person name="Alvarez R."/>
            <person name="Tran N.C."/>
            <person name="Knight R."/>
            <person name="Edlund A."/>
        </authorList>
    </citation>
    <scope>NUCLEOTIDE SEQUENCE</scope>
    <source>
        <strain evidence="8">JCVI_30_bin.13</strain>
    </source>
</reference>
<keyword evidence="3 6" id="KW-0812">Transmembrane</keyword>
<evidence type="ECO:0000259" key="7">
    <source>
        <dbReference type="Pfam" id="PF00482"/>
    </source>
</evidence>
<feature type="transmembrane region" description="Helical" evidence="6">
    <location>
        <begin position="149"/>
        <end position="175"/>
    </location>
</feature>
<evidence type="ECO:0000256" key="1">
    <source>
        <dbReference type="ARBA" id="ARBA00004651"/>
    </source>
</evidence>
<gene>
    <name evidence="8" type="ORF">HXK09_09790</name>
</gene>
<keyword evidence="2" id="KW-1003">Cell membrane</keyword>
<dbReference type="InterPro" id="IPR018076">
    <property type="entry name" value="T2SS_GspF_dom"/>
</dbReference>
<sequence length="179" mass="18690">TGGGPGRVCAVGGLFAWGAGIAACRRILAQSRRSDTSTGTVATDAALACDLIASALACGASIPRALNALAHACDQEPLAWTASALRLGAQWDDAWEDAPTWVYPLRDALEASWTCGTAPEGMLSRCASWERRTRLIDAKTRAEELSVRLVGPLGAFFLPAFLLLGIAPLFAHLVVGISA</sequence>
<organism evidence="8 9">
    <name type="scientific">Actinomyces bouchesdurhonensis</name>
    <dbReference type="NCBI Taxonomy" id="1852361"/>
    <lineage>
        <taxon>Bacteria</taxon>
        <taxon>Bacillati</taxon>
        <taxon>Actinomycetota</taxon>
        <taxon>Actinomycetes</taxon>
        <taxon>Actinomycetales</taxon>
        <taxon>Actinomycetaceae</taxon>
        <taxon>Actinomyces</taxon>
    </lineage>
</organism>
<dbReference type="EMBL" id="JABZGF010000460">
    <property type="protein sequence ID" value="MBF0967405.1"/>
    <property type="molecule type" value="Genomic_DNA"/>
</dbReference>
<evidence type="ECO:0000256" key="2">
    <source>
        <dbReference type="ARBA" id="ARBA00022475"/>
    </source>
</evidence>
<evidence type="ECO:0000313" key="9">
    <source>
        <dbReference type="Proteomes" id="UP000759246"/>
    </source>
</evidence>
<protein>
    <submittedName>
        <fullName evidence="8">Type II secretion system F family protein</fullName>
    </submittedName>
</protein>
<feature type="non-terminal residue" evidence="8">
    <location>
        <position position="1"/>
    </location>
</feature>
<comment type="subcellular location">
    <subcellularLocation>
        <location evidence="1">Cell membrane</location>
        <topology evidence="1">Multi-pass membrane protein</topology>
    </subcellularLocation>
</comment>
<dbReference type="PANTHER" id="PTHR35007">
    <property type="entry name" value="INTEGRAL MEMBRANE PROTEIN-RELATED"/>
    <property type="match status" value="1"/>
</dbReference>
<evidence type="ECO:0000256" key="4">
    <source>
        <dbReference type="ARBA" id="ARBA00022989"/>
    </source>
</evidence>
<evidence type="ECO:0000256" key="3">
    <source>
        <dbReference type="ARBA" id="ARBA00022692"/>
    </source>
</evidence>
<dbReference type="Pfam" id="PF00482">
    <property type="entry name" value="T2SSF"/>
    <property type="match status" value="1"/>
</dbReference>
<dbReference type="AlphaFoldDB" id="A0A929WV24"/>
<evidence type="ECO:0000256" key="6">
    <source>
        <dbReference type="SAM" id="Phobius"/>
    </source>
</evidence>
<dbReference type="GO" id="GO:0005886">
    <property type="term" value="C:plasma membrane"/>
    <property type="evidence" value="ECO:0007669"/>
    <property type="project" value="UniProtKB-SubCell"/>
</dbReference>
<name>A0A929WV24_9ACTO</name>
<proteinExistence type="predicted"/>
<feature type="domain" description="Type II secretion system protein GspF" evidence="7">
    <location>
        <begin position="48"/>
        <end position="165"/>
    </location>
</feature>
<evidence type="ECO:0000256" key="5">
    <source>
        <dbReference type="ARBA" id="ARBA00023136"/>
    </source>
</evidence>
<dbReference type="PANTHER" id="PTHR35007:SF3">
    <property type="entry name" value="POSSIBLE CONSERVED ALANINE RICH MEMBRANE PROTEIN"/>
    <property type="match status" value="1"/>
</dbReference>
<dbReference type="Proteomes" id="UP000759246">
    <property type="component" value="Unassembled WGS sequence"/>
</dbReference>